<dbReference type="AlphaFoldDB" id="A0A1I6XYQ4"/>
<proteinExistence type="predicted"/>
<dbReference type="EMBL" id="FPAS01000001">
    <property type="protein sequence ID" value="SFT43336.1"/>
    <property type="molecule type" value="Genomic_DNA"/>
</dbReference>
<reference evidence="1 2" key="1">
    <citation type="submission" date="2016-10" db="EMBL/GenBank/DDBJ databases">
        <authorList>
            <person name="de Groot N.N."/>
        </authorList>
    </citation>
    <scope>NUCLEOTIDE SEQUENCE [LARGE SCALE GENOMIC DNA]</scope>
    <source>
        <strain evidence="1 2">CGMCC 1.7005</strain>
    </source>
</reference>
<name>A0A1I6XYQ4_9FLAO</name>
<evidence type="ECO:0000313" key="1">
    <source>
        <dbReference type="EMBL" id="SFT43336.1"/>
    </source>
</evidence>
<dbReference type="PROSITE" id="PS51257">
    <property type="entry name" value="PROKAR_LIPOPROTEIN"/>
    <property type="match status" value="1"/>
</dbReference>
<dbReference type="RefSeq" id="WP_139230218.1">
    <property type="nucleotide sequence ID" value="NZ_FPAS01000001.1"/>
</dbReference>
<dbReference type="STRING" id="477690.SAMN05216474_0539"/>
<dbReference type="Proteomes" id="UP000236454">
    <property type="component" value="Unassembled WGS sequence"/>
</dbReference>
<protein>
    <recommendedName>
        <fullName evidence="3">Lipoprotein</fullName>
    </recommendedName>
</protein>
<evidence type="ECO:0000313" key="2">
    <source>
        <dbReference type="Proteomes" id="UP000236454"/>
    </source>
</evidence>
<keyword evidence="2" id="KW-1185">Reference proteome</keyword>
<organism evidence="1 2">
    <name type="scientific">Lishizhenia tianjinensis</name>
    <dbReference type="NCBI Taxonomy" id="477690"/>
    <lineage>
        <taxon>Bacteria</taxon>
        <taxon>Pseudomonadati</taxon>
        <taxon>Bacteroidota</taxon>
        <taxon>Flavobacteriia</taxon>
        <taxon>Flavobacteriales</taxon>
        <taxon>Crocinitomicaceae</taxon>
        <taxon>Lishizhenia</taxon>
    </lineage>
</organism>
<gene>
    <name evidence="1" type="ORF">SAMN05216474_0539</name>
</gene>
<evidence type="ECO:0008006" key="3">
    <source>
        <dbReference type="Google" id="ProtNLM"/>
    </source>
</evidence>
<accession>A0A1I6XYQ4</accession>
<sequence length="129" mass="14484">MKTHILVIASIFLIVFMLGCSKEKPSVGKYQGTFTYSTPQGVVETAEIEISASSKNKIIINDSELTKNGKIIEGKIENISFSQFGMDIDGEWSNKLFSKEYFIKGNFTEVYYQGGSQYENHGTFEIKSN</sequence>